<dbReference type="Proteomes" id="UP001500618">
    <property type="component" value="Unassembled WGS sequence"/>
</dbReference>
<protein>
    <submittedName>
        <fullName evidence="1">Uncharacterized protein</fullName>
    </submittedName>
</protein>
<gene>
    <name evidence="1" type="ORF">GCM10009765_08190</name>
</gene>
<organism evidence="1 2">
    <name type="scientific">Fodinicola feengrottensis</name>
    <dbReference type="NCBI Taxonomy" id="435914"/>
    <lineage>
        <taxon>Bacteria</taxon>
        <taxon>Bacillati</taxon>
        <taxon>Actinomycetota</taxon>
        <taxon>Actinomycetes</taxon>
        <taxon>Mycobacteriales</taxon>
        <taxon>Fodinicola</taxon>
    </lineage>
</organism>
<name>A0ABP4RUR3_9ACTN</name>
<reference evidence="2" key="1">
    <citation type="journal article" date="2019" name="Int. J. Syst. Evol. Microbiol.">
        <title>The Global Catalogue of Microorganisms (GCM) 10K type strain sequencing project: providing services to taxonomists for standard genome sequencing and annotation.</title>
        <authorList>
            <consortium name="The Broad Institute Genomics Platform"/>
            <consortium name="The Broad Institute Genome Sequencing Center for Infectious Disease"/>
            <person name="Wu L."/>
            <person name="Ma J."/>
        </authorList>
    </citation>
    <scope>NUCLEOTIDE SEQUENCE [LARGE SCALE GENOMIC DNA]</scope>
    <source>
        <strain evidence="2">JCM 14718</strain>
    </source>
</reference>
<proteinExistence type="predicted"/>
<comment type="caution">
    <text evidence="1">The sequence shown here is derived from an EMBL/GenBank/DDBJ whole genome shotgun (WGS) entry which is preliminary data.</text>
</comment>
<sequence>MGQQVQNSGRRIDRAVHHGSYERLLDDVLRLAPIPGQCVHAQHQPGMGGPEEVIQLLSYGQLSVSHIAAPG</sequence>
<evidence type="ECO:0000313" key="1">
    <source>
        <dbReference type="EMBL" id="GAA1661113.1"/>
    </source>
</evidence>
<evidence type="ECO:0000313" key="2">
    <source>
        <dbReference type="Proteomes" id="UP001500618"/>
    </source>
</evidence>
<accession>A0ABP4RUR3</accession>
<keyword evidence="2" id="KW-1185">Reference proteome</keyword>
<dbReference type="EMBL" id="BAAANY010000002">
    <property type="protein sequence ID" value="GAA1661113.1"/>
    <property type="molecule type" value="Genomic_DNA"/>
</dbReference>